<evidence type="ECO:0008006" key="4">
    <source>
        <dbReference type="Google" id="ProtNLM"/>
    </source>
</evidence>
<reference evidence="2 3" key="2">
    <citation type="journal article" date="2015" name="Stand. Genomic Sci.">
        <title>Draft genome sequence of Cellulomonas carbonis T26(T) and comparative analysis of six Cellulomonas genomes.</title>
        <authorList>
            <person name="Zhuang W."/>
            <person name="Zhang S."/>
            <person name="Xia X."/>
            <person name="Wang G."/>
        </authorList>
    </citation>
    <scope>NUCLEOTIDE SEQUENCE [LARGE SCALE GENOMIC DNA]</scope>
    <source>
        <strain evidence="2 3">T26</strain>
    </source>
</reference>
<evidence type="ECO:0000313" key="3">
    <source>
        <dbReference type="Proteomes" id="UP000029839"/>
    </source>
</evidence>
<feature type="chain" id="PRO_5038915633" description="Lipoprotein" evidence="1">
    <location>
        <begin position="31"/>
        <end position="185"/>
    </location>
</feature>
<dbReference type="RefSeq" id="WP_043608182.1">
    <property type="nucleotide sequence ID" value="NZ_AXCY01000081.1"/>
</dbReference>
<comment type="caution">
    <text evidence="2">The sequence shown here is derived from an EMBL/GenBank/DDBJ whole genome shotgun (WGS) entry which is preliminary data.</text>
</comment>
<dbReference type="AlphaFoldDB" id="A0A0A0BRI7"/>
<gene>
    <name evidence="2" type="ORF">N868_18885</name>
</gene>
<dbReference type="OrthoDB" id="4870416at2"/>
<feature type="signal peptide" evidence="1">
    <location>
        <begin position="1"/>
        <end position="30"/>
    </location>
</feature>
<accession>A0A0A0BRI7</accession>
<sequence>MTTQKRSWRTGATRVAAGALVVGVLLTGCAQSPGTAAVVDGRVITEDALTTAVADLDRLAPGQLDASTVLVTMAATPYFLDAAAANGVEPTEADARRLAAQLAEQTGGSADLGEGATEVLLFSVANQNIGELDNSAEVLEELYAELSAADVSTNPRRGTLDLSTGQLAPLDLPWVEQAAQATAEQ</sequence>
<keyword evidence="1" id="KW-0732">Signal</keyword>
<name>A0A0A0BRI7_9CELL</name>
<dbReference type="EMBL" id="AXCY01000081">
    <property type="protein sequence ID" value="KGM09714.1"/>
    <property type="molecule type" value="Genomic_DNA"/>
</dbReference>
<dbReference type="PROSITE" id="PS51257">
    <property type="entry name" value="PROKAR_LIPOPROTEIN"/>
    <property type="match status" value="1"/>
</dbReference>
<evidence type="ECO:0000313" key="2">
    <source>
        <dbReference type="EMBL" id="KGM09714.1"/>
    </source>
</evidence>
<evidence type="ECO:0000256" key="1">
    <source>
        <dbReference type="SAM" id="SignalP"/>
    </source>
</evidence>
<keyword evidence="3" id="KW-1185">Reference proteome</keyword>
<proteinExistence type="predicted"/>
<reference evidence="2 3" key="1">
    <citation type="submission" date="2013-08" db="EMBL/GenBank/DDBJ databases">
        <title>Genome sequencing of Cellulomonas carbonis T26.</title>
        <authorList>
            <person name="Chen F."/>
            <person name="Li Y."/>
            <person name="Wang G."/>
        </authorList>
    </citation>
    <scope>NUCLEOTIDE SEQUENCE [LARGE SCALE GENOMIC DNA]</scope>
    <source>
        <strain evidence="2 3">T26</strain>
    </source>
</reference>
<dbReference type="Proteomes" id="UP000029839">
    <property type="component" value="Unassembled WGS sequence"/>
</dbReference>
<organism evidence="2 3">
    <name type="scientific">Cellulomonas carbonis T26</name>
    <dbReference type="NCBI Taxonomy" id="947969"/>
    <lineage>
        <taxon>Bacteria</taxon>
        <taxon>Bacillati</taxon>
        <taxon>Actinomycetota</taxon>
        <taxon>Actinomycetes</taxon>
        <taxon>Micrococcales</taxon>
        <taxon>Cellulomonadaceae</taxon>
        <taxon>Cellulomonas</taxon>
    </lineage>
</organism>
<protein>
    <recommendedName>
        <fullName evidence="4">Lipoprotein</fullName>
    </recommendedName>
</protein>